<evidence type="ECO:0000313" key="3">
    <source>
        <dbReference type="Proteomes" id="UP000663874"/>
    </source>
</evidence>
<evidence type="ECO:0000313" key="2">
    <source>
        <dbReference type="EMBL" id="CAF4183821.1"/>
    </source>
</evidence>
<protein>
    <submittedName>
        <fullName evidence="2">Uncharacterized protein</fullName>
    </submittedName>
</protein>
<comment type="caution">
    <text evidence="2">The sequence shown here is derived from an EMBL/GenBank/DDBJ whole genome shotgun (WGS) entry which is preliminary data.</text>
</comment>
<organism evidence="2 3">
    <name type="scientific">Rotaria sordida</name>
    <dbReference type="NCBI Taxonomy" id="392033"/>
    <lineage>
        <taxon>Eukaryota</taxon>
        <taxon>Metazoa</taxon>
        <taxon>Spiralia</taxon>
        <taxon>Gnathifera</taxon>
        <taxon>Rotifera</taxon>
        <taxon>Eurotatoria</taxon>
        <taxon>Bdelloidea</taxon>
        <taxon>Philodinida</taxon>
        <taxon>Philodinidae</taxon>
        <taxon>Rotaria</taxon>
    </lineage>
</organism>
<dbReference type="Proteomes" id="UP000663874">
    <property type="component" value="Unassembled WGS sequence"/>
</dbReference>
<accession>A0A820ADH6</accession>
<gene>
    <name evidence="2" type="ORF">FNK824_LOCUS35370</name>
</gene>
<sequence length="112" mass="13066">MSIDVLITVLLILINLFESIQCASIDLIRYHANLYRCGEIIIDEDLIRPLYSYFILMKPEEHQNTNDLIPVLHSLVRIESACRTAYLTSNKEMKNPSILYNGFKWLKSTFRS</sequence>
<proteinExistence type="predicted"/>
<evidence type="ECO:0000256" key="1">
    <source>
        <dbReference type="SAM" id="SignalP"/>
    </source>
</evidence>
<feature type="chain" id="PRO_5032844597" evidence="1">
    <location>
        <begin position="23"/>
        <end position="112"/>
    </location>
</feature>
<feature type="signal peptide" evidence="1">
    <location>
        <begin position="1"/>
        <end position="22"/>
    </location>
</feature>
<dbReference type="EMBL" id="CAJOBE010014897">
    <property type="protein sequence ID" value="CAF4183821.1"/>
    <property type="molecule type" value="Genomic_DNA"/>
</dbReference>
<dbReference type="AlphaFoldDB" id="A0A820ADH6"/>
<keyword evidence="1" id="KW-0732">Signal</keyword>
<name>A0A820ADH6_9BILA</name>
<reference evidence="2" key="1">
    <citation type="submission" date="2021-02" db="EMBL/GenBank/DDBJ databases">
        <authorList>
            <person name="Nowell W R."/>
        </authorList>
    </citation>
    <scope>NUCLEOTIDE SEQUENCE</scope>
</reference>